<dbReference type="Pfam" id="PF10615">
    <property type="entry name" value="DUF2470"/>
    <property type="match status" value="1"/>
</dbReference>
<dbReference type="OrthoDB" id="9776211at2"/>
<sequence>MTELGNEARRFVRGQHNGVLCTISQRIAGYPFGSVAPFILDAQGRPVVLISTLAEHTRNIVADPRVSLIVQPFTPDMQGAGRVTLVGRAERLESKDALGPRYLRYFPQAEAYLAMHDFAFYRIGPERIRYIGGFGKIHWIEAAAYLAGANHLAEAEAGILDHMNREHSDALFEYCRHFHGATPEAVEMIGIDGDGFDCRADGRVLRFDFPQAIVDAGGARQALVEMVQQCRI</sequence>
<dbReference type="GO" id="GO:0005737">
    <property type="term" value="C:cytoplasm"/>
    <property type="evidence" value="ECO:0007669"/>
    <property type="project" value="UniProtKB-ARBA"/>
</dbReference>
<dbReference type="Pfam" id="PF13883">
    <property type="entry name" value="CREG_beta-barrel"/>
    <property type="match status" value="1"/>
</dbReference>
<dbReference type="RefSeq" id="WP_126459214.1">
    <property type="nucleotide sequence ID" value="NZ_AP018721.1"/>
</dbReference>
<dbReference type="InterPro" id="IPR012349">
    <property type="entry name" value="Split_barrel_FMN-bd"/>
</dbReference>
<evidence type="ECO:0000313" key="3">
    <source>
        <dbReference type="EMBL" id="TCS74048.1"/>
    </source>
</evidence>
<dbReference type="PANTHER" id="PTHR13343:SF17">
    <property type="entry name" value="CELLULAR REPRESSOR OF E1A-STIMULATED GENES, ISOFORM A"/>
    <property type="match status" value="1"/>
</dbReference>
<feature type="domain" description="DUF2470" evidence="1">
    <location>
        <begin position="156"/>
        <end position="226"/>
    </location>
</feature>
<evidence type="ECO:0000313" key="4">
    <source>
        <dbReference type="Proteomes" id="UP000295135"/>
    </source>
</evidence>
<dbReference type="PANTHER" id="PTHR13343">
    <property type="entry name" value="CREG1 PROTEIN"/>
    <property type="match status" value="1"/>
</dbReference>
<accession>A0A4R3JZ26</accession>
<dbReference type="InterPro" id="IPR037119">
    <property type="entry name" value="Haem_oxidase_HugZ-like_sf"/>
</dbReference>
<reference evidence="3 4" key="1">
    <citation type="submission" date="2019-03" db="EMBL/GenBank/DDBJ databases">
        <title>Genomic Encyclopedia of Type Strains, Phase IV (KMG-IV): sequencing the most valuable type-strain genomes for metagenomic binning, comparative biology and taxonomic classification.</title>
        <authorList>
            <person name="Goeker M."/>
        </authorList>
    </citation>
    <scope>NUCLEOTIDE SEQUENCE [LARGE SCALE GENOMIC DNA]</scope>
    <source>
        <strain evidence="3 4">DSM 103923</strain>
    </source>
</reference>
<dbReference type="InterPro" id="IPR019595">
    <property type="entry name" value="DUF2470"/>
</dbReference>
<gene>
    <name evidence="3" type="ORF">EDC61_101272</name>
</gene>
<dbReference type="Proteomes" id="UP000295135">
    <property type="component" value="Unassembled WGS sequence"/>
</dbReference>
<proteinExistence type="predicted"/>
<feature type="domain" description="CREG-like beta-barrel" evidence="2">
    <location>
        <begin position="6"/>
        <end position="146"/>
    </location>
</feature>
<organism evidence="3 4">
    <name type="scientific">Sulfuritortus calidifontis</name>
    <dbReference type="NCBI Taxonomy" id="1914471"/>
    <lineage>
        <taxon>Bacteria</taxon>
        <taxon>Pseudomonadati</taxon>
        <taxon>Pseudomonadota</taxon>
        <taxon>Betaproteobacteria</taxon>
        <taxon>Nitrosomonadales</taxon>
        <taxon>Thiobacillaceae</taxon>
        <taxon>Sulfuritortus</taxon>
    </lineage>
</organism>
<evidence type="ECO:0000259" key="2">
    <source>
        <dbReference type="Pfam" id="PF13883"/>
    </source>
</evidence>
<dbReference type="AlphaFoldDB" id="A0A4R3JZ26"/>
<dbReference type="Gene3D" id="2.30.110.10">
    <property type="entry name" value="Electron Transport, Fmn-binding Protein, Chain A"/>
    <property type="match status" value="1"/>
</dbReference>
<evidence type="ECO:0000259" key="1">
    <source>
        <dbReference type="Pfam" id="PF10615"/>
    </source>
</evidence>
<dbReference type="EMBL" id="SLZY01000001">
    <property type="protein sequence ID" value="TCS74048.1"/>
    <property type="molecule type" value="Genomic_DNA"/>
</dbReference>
<name>A0A4R3JZ26_9PROT</name>
<comment type="caution">
    <text evidence="3">The sequence shown here is derived from an EMBL/GenBank/DDBJ whole genome shotgun (WGS) entry which is preliminary data.</text>
</comment>
<protein>
    <submittedName>
        <fullName evidence="3">Uncharacterized protein</fullName>
    </submittedName>
</protein>
<dbReference type="InterPro" id="IPR055343">
    <property type="entry name" value="CREG_beta-barrel"/>
</dbReference>
<keyword evidence="4" id="KW-1185">Reference proteome</keyword>
<dbReference type="SUPFAM" id="SSF50475">
    <property type="entry name" value="FMN-binding split barrel"/>
    <property type="match status" value="1"/>
</dbReference>
<dbReference type="Gene3D" id="3.20.180.10">
    <property type="entry name" value="PNP-oxidase-like"/>
    <property type="match status" value="1"/>
</dbReference>